<dbReference type="Proteomes" id="UP000265703">
    <property type="component" value="Unassembled WGS sequence"/>
</dbReference>
<dbReference type="AlphaFoldDB" id="A0A397SNQ8"/>
<sequence>MVILEKKLESLESNVELHEGQGIGDLGLKSILTEAHLCSKGETLEELIRLLNALAAKRSEAHLRAGRSNGPILFQIKVAELSQNEVILFELDVSSQPRPDLHDGEPMFRTEPTVKKVNSVLLEKDDEMMERRVIVSTSPTSNLEISDEEKLGEEL</sequence>
<accession>A0A397SNQ8</accession>
<protein>
    <submittedName>
        <fullName evidence="1">Uncharacterized protein</fullName>
    </submittedName>
</protein>
<organism evidence="1 2">
    <name type="scientific">Glomus cerebriforme</name>
    <dbReference type="NCBI Taxonomy" id="658196"/>
    <lineage>
        <taxon>Eukaryota</taxon>
        <taxon>Fungi</taxon>
        <taxon>Fungi incertae sedis</taxon>
        <taxon>Mucoromycota</taxon>
        <taxon>Glomeromycotina</taxon>
        <taxon>Glomeromycetes</taxon>
        <taxon>Glomerales</taxon>
        <taxon>Glomeraceae</taxon>
        <taxon>Glomus</taxon>
    </lineage>
</organism>
<evidence type="ECO:0000313" key="1">
    <source>
        <dbReference type="EMBL" id="RIA84481.1"/>
    </source>
</evidence>
<gene>
    <name evidence="1" type="ORF">C1645_832193</name>
</gene>
<dbReference type="EMBL" id="QKYT01000489">
    <property type="protein sequence ID" value="RIA84481.1"/>
    <property type="molecule type" value="Genomic_DNA"/>
</dbReference>
<name>A0A397SNQ8_9GLOM</name>
<reference evidence="1 2" key="1">
    <citation type="submission" date="2018-06" db="EMBL/GenBank/DDBJ databases">
        <title>Comparative genomics reveals the genomic features of Rhizophagus irregularis, R. cerebriforme, R. diaphanum and Gigaspora rosea, and their symbiotic lifestyle signature.</title>
        <authorList>
            <person name="Morin E."/>
            <person name="San Clemente H."/>
            <person name="Chen E.C.H."/>
            <person name="De La Providencia I."/>
            <person name="Hainaut M."/>
            <person name="Kuo A."/>
            <person name="Kohler A."/>
            <person name="Murat C."/>
            <person name="Tang N."/>
            <person name="Roy S."/>
            <person name="Loubradou J."/>
            <person name="Henrissat B."/>
            <person name="Grigoriev I.V."/>
            <person name="Corradi N."/>
            <person name="Roux C."/>
            <person name="Martin F.M."/>
        </authorList>
    </citation>
    <scope>NUCLEOTIDE SEQUENCE [LARGE SCALE GENOMIC DNA]</scope>
    <source>
        <strain evidence="1 2">DAOM 227022</strain>
    </source>
</reference>
<evidence type="ECO:0000313" key="2">
    <source>
        <dbReference type="Proteomes" id="UP000265703"/>
    </source>
</evidence>
<comment type="caution">
    <text evidence="1">The sequence shown here is derived from an EMBL/GenBank/DDBJ whole genome shotgun (WGS) entry which is preliminary data.</text>
</comment>
<keyword evidence="2" id="KW-1185">Reference proteome</keyword>
<proteinExistence type="predicted"/>